<dbReference type="EMBL" id="JAYMYQ010000005">
    <property type="protein sequence ID" value="KAK7331429.1"/>
    <property type="molecule type" value="Genomic_DNA"/>
</dbReference>
<evidence type="ECO:0000313" key="9">
    <source>
        <dbReference type="Proteomes" id="UP001367508"/>
    </source>
</evidence>
<evidence type="ECO:0000256" key="5">
    <source>
        <dbReference type="ARBA" id="ARBA00023004"/>
    </source>
</evidence>
<comment type="caution">
    <text evidence="8">The sequence shown here is derived from an EMBL/GenBank/DDBJ whole genome shotgun (WGS) entry which is preliminary data.</text>
</comment>
<dbReference type="Proteomes" id="UP001367508">
    <property type="component" value="Unassembled WGS sequence"/>
</dbReference>
<dbReference type="GO" id="GO:0046872">
    <property type="term" value="F:metal ion binding"/>
    <property type="evidence" value="ECO:0007669"/>
    <property type="project" value="UniProtKB-KW"/>
</dbReference>
<name>A0AAN9QDR5_CANGL</name>
<evidence type="ECO:0000313" key="8">
    <source>
        <dbReference type="EMBL" id="KAK7331429.1"/>
    </source>
</evidence>
<keyword evidence="2 6" id="KW-0479">Metal-binding</keyword>
<dbReference type="SUPFAM" id="SSF51197">
    <property type="entry name" value="Clavaminate synthase-like"/>
    <property type="match status" value="1"/>
</dbReference>
<dbReference type="Pfam" id="PF14226">
    <property type="entry name" value="DIOX_N"/>
    <property type="match status" value="1"/>
</dbReference>
<organism evidence="8 9">
    <name type="scientific">Canavalia gladiata</name>
    <name type="common">Sword bean</name>
    <name type="synonym">Dolichos gladiatus</name>
    <dbReference type="NCBI Taxonomy" id="3824"/>
    <lineage>
        <taxon>Eukaryota</taxon>
        <taxon>Viridiplantae</taxon>
        <taxon>Streptophyta</taxon>
        <taxon>Embryophyta</taxon>
        <taxon>Tracheophyta</taxon>
        <taxon>Spermatophyta</taxon>
        <taxon>Magnoliopsida</taxon>
        <taxon>eudicotyledons</taxon>
        <taxon>Gunneridae</taxon>
        <taxon>Pentapetalae</taxon>
        <taxon>rosids</taxon>
        <taxon>fabids</taxon>
        <taxon>Fabales</taxon>
        <taxon>Fabaceae</taxon>
        <taxon>Papilionoideae</taxon>
        <taxon>50 kb inversion clade</taxon>
        <taxon>NPAAA clade</taxon>
        <taxon>indigoferoid/millettioid clade</taxon>
        <taxon>Phaseoleae</taxon>
        <taxon>Canavalia</taxon>
    </lineage>
</organism>
<proteinExistence type="inferred from homology"/>
<sequence length="352" mass="39789">MASSEAVLSVQELTKKPLTTIPQRYIQLHKRDQPSPSQNETLSHTIPTISLKTLIHGEAKELELEKLKSACRDWGFFQLVEHGINLEVLETLKEEIEGFFKLPLEEKMKYKMRPGEVEGYGAVIISEDQKLDWGDRFYMITNPLNNRKPHLLPELPSSLRSVLESYTAGVQNLAMTFLGLLGKALNVENREWEEVFEDGTQSIRMTYYPPCPQPELVMGLTAHSDATGITILNQVNGVHGLQIKKDGIWIPANVSSDALIVNVGDILEIMSNGVYKSVEHRATVNSEKERISIAMFFLPKSESEIGPAISLTNPENPPLFKRIGMEKYVKGYFTRTMDGKSYLEHMRITNQN</sequence>
<dbReference type="InterPro" id="IPR026992">
    <property type="entry name" value="DIOX_N"/>
</dbReference>
<keyword evidence="4 6" id="KW-0560">Oxidoreductase</keyword>
<dbReference type="InterPro" id="IPR027443">
    <property type="entry name" value="IPNS-like_sf"/>
</dbReference>
<reference evidence="8 9" key="1">
    <citation type="submission" date="2024-01" db="EMBL/GenBank/DDBJ databases">
        <title>The genomes of 5 underutilized Papilionoideae crops provide insights into root nodulation and disease resistanc.</title>
        <authorList>
            <person name="Jiang F."/>
        </authorList>
    </citation>
    <scope>NUCLEOTIDE SEQUENCE [LARGE SCALE GENOMIC DNA]</scope>
    <source>
        <strain evidence="8">LVBAO_FW01</strain>
        <tissue evidence="8">Leaves</tissue>
    </source>
</reference>
<comment type="similarity">
    <text evidence="1 6">Belongs to the iron/ascorbate-dependent oxidoreductase family.</text>
</comment>
<evidence type="ECO:0000256" key="3">
    <source>
        <dbReference type="ARBA" id="ARBA00022896"/>
    </source>
</evidence>
<feature type="domain" description="Fe2OG dioxygenase" evidence="7">
    <location>
        <begin position="199"/>
        <end position="299"/>
    </location>
</feature>
<dbReference type="PANTHER" id="PTHR47991">
    <property type="entry name" value="OXOGLUTARATE/IRON-DEPENDENT DIOXYGENASE"/>
    <property type="match status" value="1"/>
</dbReference>
<dbReference type="Pfam" id="PF03171">
    <property type="entry name" value="2OG-FeII_Oxy"/>
    <property type="match status" value="1"/>
</dbReference>
<dbReference type="InterPro" id="IPR050295">
    <property type="entry name" value="Plant_2OG-oxidoreductases"/>
</dbReference>
<protein>
    <recommendedName>
        <fullName evidence="7">Fe2OG dioxygenase domain-containing protein</fullName>
    </recommendedName>
</protein>
<evidence type="ECO:0000259" key="7">
    <source>
        <dbReference type="PROSITE" id="PS51471"/>
    </source>
</evidence>
<evidence type="ECO:0000256" key="2">
    <source>
        <dbReference type="ARBA" id="ARBA00022723"/>
    </source>
</evidence>
<dbReference type="InterPro" id="IPR005123">
    <property type="entry name" value="Oxoglu/Fe-dep_dioxygenase_dom"/>
</dbReference>
<dbReference type="FunFam" id="2.60.120.330:FF:000001">
    <property type="entry name" value="Protein SRG1"/>
    <property type="match status" value="1"/>
</dbReference>
<keyword evidence="3" id="KW-0847">Vitamin C</keyword>
<evidence type="ECO:0000256" key="4">
    <source>
        <dbReference type="ARBA" id="ARBA00023002"/>
    </source>
</evidence>
<gene>
    <name evidence="8" type="ORF">VNO77_25654</name>
</gene>
<accession>A0AAN9QDR5</accession>
<dbReference type="GO" id="GO:0016491">
    <property type="term" value="F:oxidoreductase activity"/>
    <property type="evidence" value="ECO:0007669"/>
    <property type="project" value="UniProtKB-KW"/>
</dbReference>
<keyword evidence="9" id="KW-1185">Reference proteome</keyword>
<dbReference type="PROSITE" id="PS51471">
    <property type="entry name" value="FE2OG_OXY"/>
    <property type="match status" value="1"/>
</dbReference>
<keyword evidence="5 6" id="KW-0408">Iron</keyword>
<dbReference type="Gene3D" id="2.60.120.330">
    <property type="entry name" value="B-lactam Antibiotic, Isopenicillin N Synthase, Chain"/>
    <property type="match status" value="1"/>
</dbReference>
<dbReference type="InterPro" id="IPR044861">
    <property type="entry name" value="IPNS-like_FE2OG_OXY"/>
</dbReference>
<dbReference type="AlphaFoldDB" id="A0AAN9QDR5"/>
<evidence type="ECO:0000256" key="6">
    <source>
        <dbReference type="RuleBase" id="RU003682"/>
    </source>
</evidence>
<evidence type="ECO:0000256" key="1">
    <source>
        <dbReference type="ARBA" id="ARBA00008056"/>
    </source>
</evidence>
<dbReference type="GO" id="GO:0031418">
    <property type="term" value="F:L-ascorbic acid binding"/>
    <property type="evidence" value="ECO:0007669"/>
    <property type="project" value="UniProtKB-KW"/>
</dbReference>